<evidence type="ECO:0000259" key="2">
    <source>
        <dbReference type="Pfam" id="PF13391"/>
    </source>
</evidence>
<protein>
    <recommendedName>
        <fullName evidence="2">HNH nuclease domain-containing protein</fullName>
    </recommendedName>
</protein>
<name>A0A8H5H3W0_9AGAR</name>
<comment type="caution">
    <text evidence="3">The sequence shown here is derived from an EMBL/GenBank/DDBJ whole genome shotgun (WGS) entry which is preliminary data.</text>
</comment>
<accession>A0A8H5H3W0</accession>
<proteinExistence type="predicted"/>
<evidence type="ECO:0000313" key="3">
    <source>
        <dbReference type="EMBL" id="KAF5376272.1"/>
    </source>
</evidence>
<reference evidence="3 4" key="1">
    <citation type="journal article" date="2020" name="ISME J.">
        <title>Uncovering the hidden diversity of litter-decomposition mechanisms in mushroom-forming fungi.</title>
        <authorList>
            <person name="Floudas D."/>
            <person name="Bentzer J."/>
            <person name="Ahren D."/>
            <person name="Johansson T."/>
            <person name="Persson P."/>
            <person name="Tunlid A."/>
        </authorList>
    </citation>
    <scope>NUCLEOTIDE SEQUENCE [LARGE SCALE GENOMIC DNA]</scope>
    <source>
        <strain evidence="3 4">CBS 661.87</strain>
    </source>
</reference>
<organism evidence="3 4">
    <name type="scientific">Tricholomella constricta</name>
    <dbReference type="NCBI Taxonomy" id="117010"/>
    <lineage>
        <taxon>Eukaryota</taxon>
        <taxon>Fungi</taxon>
        <taxon>Dikarya</taxon>
        <taxon>Basidiomycota</taxon>
        <taxon>Agaricomycotina</taxon>
        <taxon>Agaricomycetes</taxon>
        <taxon>Agaricomycetidae</taxon>
        <taxon>Agaricales</taxon>
        <taxon>Tricholomatineae</taxon>
        <taxon>Lyophyllaceae</taxon>
        <taxon>Tricholomella</taxon>
    </lineage>
</organism>
<dbReference type="EMBL" id="JAACJP010000029">
    <property type="protein sequence ID" value="KAF5376272.1"/>
    <property type="molecule type" value="Genomic_DNA"/>
</dbReference>
<gene>
    <name evidence="3" type="ORF">D9615_008557</name>
</gene>
<keyword evidence="4" id="KW-1185">Reference proteome</keyword>
<dbReference type="InterPro" id="IPR003615">
    <property type="entry name" value="HNH_nuc"/>
</dbReference>
<evidence type="ECO:0000256" key="1">
    <source>
        <dbReference type="SAM" id="MobiDB-lite"/>
    </source>
</evidence>
<evidence type="ECO:0000313" key="4">
    <source>
        <dbReference type="Proteomes" id="UP000565441"/>
    </source>
</evidence>
<dbReference type="AlphaFoldDB" id="A0A8H5H3W0"/>
<feature type="region of interest" description="Disordered" evidence="1">
    <location>
        <begin position="239"/>
        <end position="294"/>
    </location>
</feature>
<dbReference type="OrthoDB" id="3030236at2759"/>
<sequence length="347" mass="38900">MPTTDGSSTISDTRRSNVTIRDGGLCVLCGDDPVDVAHIVVRKAHFIRSIAPSLSGFRKDDQDNLLCLCPGHHRQYDAGYYVFVPSRSQRQVLLNHENRDFAYRESLIANRQTDPGRTIPDISDEIDFIPIHPSRFRAIIHHPTRYDQTMFLFDTADYRPCPLLHFRASPICLMLQAQPHLANVMRLASAKADEAQEEITTLIQLYHRQPRGGADNRIAIPASYPLIVRTMEEPNNYPSAHVLPTIPRSPPPSHPSASAPSMQDSFDLHPEVPGLTPSSSASTIGVSDDTEVDPDMYGGTDLQLLEYAKEPPMTWEDLKNRPPLFPGEEGGDWQFCSAEQIIRGEWH</sequence>
<dbReference type="Pfam" id="PF13391">
    <property type="entry name" value="HNH_2"/>
    <property type="match status" value="1"/>
</dbReference>
<feature type="domain" description="HNH nuclease" evidence="2">
    <location>
        <begin position="26"/>
        <end position="84"/>
    </location>
</feature>
<dbReference type="Proteomes" id="UP000565441">
    <property type="component" value="Unassembled WGS sequence"/>
</dbReference>
<feature type="compositionally biased region" description="Polar residues" evidence="1">
    <location>
        <begin position="276"/>
        <end position="285"/>
    </location>
</feature>